<organism evidence="5 6">
    <name type="scientific">Ectobacillus ponti</name>
    <dbReference type="NCBI Taxonomy" id="2961894"/>
    <lineage>
        <taxon>Bacteria</taxon>
        <taxon>Bacillati</taxon>
        <taxon>Bacillota</taxon>
        <taxon>Bacilli</taxon>
        <taxon>Bacillales</taxon>
        <taxon>Bacillaceae</taxon>
        <taxon>Ectobacillus</taxon>
    </lineage>
</organism>
<feature type="domain" description="N-acetyltransferase" evidence="4">
    <location>
        <begin position="11"/>
        <end position="171"/>
    </location>
</feature>
<dbReference type="AlphaFoldDB" id="A0AA41X6H0"/>
<dbReference type="PANTHER" id="PTHR43792">
    <property type="entry name" value="GNAT FAMILY, PUTATIVE (AFU_ORTHOLOGUE AFUA_3G00765)-RELATED-RELATED"/>
    <property type="match status" value="1"/>
</dbReference>
<dbReference type="Pfam" id="PF13302">
    <property type="entry name" value="Acetyltransf_3"/>
    <property type="match status" value="1"/>
</dbReference>
<name>A0AA41X6H0_9BACI</name>
<reference evidence="5" key="1">
    <citation type="submission" date="2022-07" db="EMBL/GenBank/DDBJ databases">
        <authorList>
            <person name="Li W.-J."/>
            <person name="Deng Q.-Q."/>
        </authorList>
    </citation>
    <scope>NUCLEOTIDE SEQUENCE</scope>
    <source>
        <strain evidence="5">SYSU M60031</strain>
    </source>
</reference>
<dbReference type="Gene3D" id="3.40.630.30">
    <property type="match status" value="1"/>
</dbReference>
<gene>
    <name evidence="5" type="ORF">NK662_15025</name>
</gene>
<evidence type="ECO:0000313" key="6">
    <source>
        <dbReference type="Proteomes" id="UP001156102"/>
    </source>
</evidence>
<dbReference type="Proteomes" id="UP001156102">
    <property type="component" value="Unassembled WGS sequence"/>
</dbReference>
<evidence type="ECO:0000313" key="5">
    <source>
        <dbReference type="EMBL" id="MCP8969839.1"/>
    </source>
</evidence>
<evidence type="ECO:0000256" key="1">
    <source>
        <dbReference type="ARBA" id="ARBA00022679"/>
    </source>
</evidence>
<dbReference type="InterPro" id="IPR000182">
    <property type="entry name" value="GNAT_dom"/>
</dbReference>
<evidence type="ECO:0000256" key="3">
    <source>
        <dbReference type="ARBA" id="ARBA00038502"/>
    </source>
</evidence>
<dbReference type="PROSITE" id="PS51186">
    <property type="entry name" value="GNAT"/>
    <property type="match status" value="1"/>
</dbReference>
<protein>
    <submittedName>
        <fullName evidence="5">GNAT family N-acetyltransferase</fullName>
    </submittedName>
</protein>
<evidence type="ECO:0000259" key="4">
    <source>
        <dbReference type="PROSITE" id="PS51186"/>
    </source>
</evidence>
<keyword evidence="2" id="KW-0012">Acyltransferase</keyword>
<comment type="similarity">
    <text evidence="3">Belongs to the acetyltransferase family. RimJ subfamily.</text>
</comment>
<keyword evidence="6" id="KW-1185">Reference proteome</keyword>
<keyword evidence="1" id="KW-0808">Transferase</keyword>
<accession>A0AA41X6H0</accession>
<dbReference type="PANTHER" id="PTHR43792:SF8">
    <property type="entry name" value="[RIBOSOMAL PROTEIN US5]-ALANINE N-ACETYLTRANSFERASE"/>
    <property type="match status" value="1"/>
</dbReference>
<dbReference type="InterPro" id="IPR016181">
    <property type="entry name" value="Acyl_CoA_acyltransferase"/>
</dbReference>
<dbReference type="GO" id="GO:0016747">
    <property type="term" value="F:acyltransferase activity, transferring groups other than amino-acyl groups"/>
    <property type="evidence" value="ECO:0007669"/>
    <property type="project" value="InterPro"/>
</dbReference>
<comment type="caution">
    <text evidence="5">The sequence shown here is derived from an EMBL/GenBank/DDBJ whole genome shotgun (WGS) entry which is preliminary data.</text>
</comment>
<proteinExistence type="inferred from homology"/>
<dbReference type="RefSeq" id="WP_254759761.1">
    <property type="nucleotide sequence ID" value="NZ_JANCLT010000008.1"/>
</dbReference>
<dbReference type="EMBL" id="JANCLT010000008">
    <property type="protein sequence ID" value="MCP8969839.1"/>
    <property type="molecule type" value="Genomic_DNA"/>
</dbReference>
<dbReference type="SUPFAM" id="SSF55729">
    <property type="entry name" value="Acyl-CoA N-acyltransferases (Nat)"/>
    <property type="match status" value="1"/>
</dbReference>
<evidence type="ECO:0000256" key="2">
    <source>
        <dbReference type="ARBA" id="ARBA00023315"/>
    </source>
</evidence>
<sequence>MDSILYETDRLRLRPLSYGDAELIEMYAGDYEVAKTTLNIPYPYPKGSALDFIKATVESDKKGNSFSLAITLQNDPAIIGLMGLSISQKHKRAELSYWIGKPYWGMGYGTEAAKMVMKIGFEQLDLHKIFAAAFTDNPASWRIMEKVGMREEGVFRQHVLKWDTFKDLSFYSILKSEYGEIHQ</sequence>
<dbReference type="InterPro" id="IPR051531">
    <property type="entry name" value="N-acetyltransferase"/>
</dbReference>